<dbReference type="EMBL" id="GISG01241517">
    <property type="protein sequence ID" value="MBA4668829.1"/>
    <property type="molecule type" value="Transcribed_RNA"/>
</dbReference>
<organism evidence="1">
    <name type="scientific">Opuntia streptacantha</name>
    <name type="common">Prickly pear cactus</name>
    <name type="synonym">Opuntia cardona</name>
    <dbReference type="NCBI Taxonomy" id="393608"/>
    <lineage>
        <taxon>Eukaryota</taxon>
        <taxon>Viridiplantae</taxon>
        <taxon>Streptophyta</taxon>
        <taxon>Embryophyta</taxon>
        <taxon>Tracheophyta</taxon>
        <taxon>Spermatophyta</taxon>
        <taxon>Magnoliopsida</taxon>
        <taxon>eudicotyledons</taxon>
        <taxon>Gunneridae</taxon>
        <taxon>Pentapetalae</taxon>
        <taxon>Caryophyllales</taxon>
        <taxon>Cactineae</taxon>
        <taxon>Cactaceae</taxon>
        <taxon>Opuntioideae</taxon>
        <taxon>Opuntia</taxon>
    </lineage>
</organism>
<evidence type="ECO:0000313" key="1">
    <source>
        <dbReference type="EMBL" id="MBA4668829.1"/>
    </source>
</evidence>
<accession>A0A7C9EVK5</accession>
<dbReference type="AlphaFoldDB" id="A0A7C9EVK5"/>
<name>A0A7C9EVK5_OPUST</name>
<proteinExistence type="predicted"/>
<sequence length="100" mass="11373">MVRDLMENVRHVRNLTLGTWIVQHLVRCSISMQKCLVLEVDLHPFDLPGIDMLLRSSAILETFVIDLSRPHAYEQMNNFGELSDLMAGTSGLQRACFRSA</sequence>
<evidence type="ECO:0008006" key="2">
    <source>
        <dbReference type="Google" id="ProtNLM"/>
    </source>
</evidence>
<reference evidence="1" key="1">
    <citation type="journal article" date="2013" name="J. Plant Res.">
        <title>Effect of fungi and light on seed germination of three Opuntia species from semiarid lands of central Mexico.</title>
        <authorList>
            <person name="Delgado-Sanchez P."/>
            <person name="Jimenez-Bremont J.F."/>
            <person name="Guerrero-Gonzalez Mde L."/>
            <person name="Flores J."/>
        </authorList>
    </citation>
    <scope>NUCLEOTIDE SEQUENCE</scope>
    <source>
        <tissue evidence="1">Cladode</tissue>
    </source>
</reference>
<reference evidence="1" key="2">
    <citation type="submission" date="2020-07" db="EMBL/GenBank/DDBJ databases">
        <authorList>
            <person name="Vera ALvarez R."/>
            <person name="Arias-Moreno D.M."/>
            <person name="Jimenez-Jacinto V."/>
            <person name="Jimenez-Bremont J.F."/>
            <person name="Swaminathan K."/>
            <person name="Moose S.P."/>
            <person name="Guerrero-Gonzalez M.L."/>
            <person name="Marino-Ramirez L."/>
            <person name="Landsman D."/>
            <person name="Rodriguez-Kessler M."/>
            <person name="Delgado-Sanchez P."/>
        </authorList>
    </citation>
    <scope>NUCLEOTIDE SEQUENCE</scope>
    <source>
        <tissue evidence="1">Cladode</tissue>
    </source>
</reference>
<protein>
    <recommendedName>
        <fullName evidence="2">FBD domain-containing protein</fullName>
    </recommendedName>
</protein>